<evidence type="ECO:0000313" key="1">
    <source>
        <dbReference type="EMBL" id="KAH6937555.1"/>
    </source>
</evidence>
<protein>
    <submittedName>
        <fullName evidence="1">Uncharacterized protein</fullName>
    </submittedName>
</protein>
<gene>
    <name evidence="1" type="ORF">HPB50_001708</name>
</gene>
<proteinExistence type="predicted"/>
<comment type="caution">
    <text evidence="1">The sequence shown here is derived from an EMBL/GenBank/DDBJ whole genome shotgun (WGS) entry which is preliminary data.</text>
</comment>
<accession>A0ACB7SS94</accession>
<keyword evidence="2" id="KW-1185">Reference proteome</keyword>
<organism evidence="1 2">
    <name type="scientific">Hyalomma asiaticum</name>
    <name type="common">Tick</name>
    <dbReference type="NCBI Taxonomy" id="266040"/>
    <lineage>
        <taxon>Eukaryota</taxon>
        <taxon>Metazoa</taxon>
        <taxon>Ecdysozoa</taxon>
        <taxon>Arthropoda</taxon>
        <taxon>Chelicerata</taxon>
        <taxon>Arachnida</taxon>
        <taxon>Acari</taxon>
        <taxon>Parasitiformes</taxon>
        <taxon>Ixodida</taxon>
        <taxon>Ixodoidea</taxon>
        <taxon>Ixodidae</taxon>
        <taxon>Hyalomminae</taxon>
        <taxon>Hyalomma</taxon>
    </lineage>
</organism>
<reference evidence="1" key="1">
    <citation type="submission" date="2020-05" db="EMBL/GenBank/DDBJ databases">
        <title>Large-scale comparative analyses of tick genomes elucidate their genetic diversity and vector capacities.</title>
        <authorList>
            <person name="Jia N."/>
            <person name="Wang J."/>
            <person name="Shi W."/>
            <person name="Du L."/>
            <person name="Sun Y."/>
            <person name="Zhan W."/>
            <person name="Jiang J."/>
            <person name="Wang Q."/>
            <person name="Zhang B."/>
            <person name="Ji P."/>
            <person name="Sakyi L.B."/>
            <person name="Cui X."/>
            <person name="Yuan T."/>
            <person name="Jiang B."/>
            <person name="Yang W."/>
            <person name="Lam T.T.-Y."/>
            <person name="Chang Q."/>
            <person name="Ding S."/>
            <person name="Wang X."/>
            <person name="Zhu J."/>
            <person name="Ruan X."/>
            <person name="Zhao L."/>
            <person name="Wei J."/>
            <person name="Que T."/>
            <person name="Du C."/>
            <person name="Cheng J."/>
            <person name="Dai P."/>
            <person name="Han X."/>
            <person name="Huang E."/>
            <person name="Gao Y."/>
            <person name="Liu J."/>
            <person name="Shao H."/>
            <person name="Ye R."/>
            <person name="Li L."/>
            <person name="Wei W."/>
            <person name="Wang X."/>
            <person name="Wang C."/>
            <person name="Yang T."/>
            <person name="Huo Q."/>
            <person name="Li W."/>
            <person name="Guo W."/>
            <person name="Chen H."/>
            <person name="Zhou L."/>
            <person name="Ni X."/>
            <person name="Tian J."/>
            <person name="Zhou Y."/>
            <person name="Sheng Y."/>
            <person name="Liu T."/>
            <person name="Pan Y."/>
            <person name="Xia L."/>
            <person name="Li J."/>
            <person name="Zhao F."/>
            <person name="Cao W."/>
        </authorList>
    </citation>
    <scope>NUCLEOTIDE SEQUENCE</scope>
    <source>
        <strain evidence="1">Hyas-2018</strain>
    </source>
</reference>
<dbReference type="Proteomes" id="UP000821845">
    <property type="component" value="Chromosome 2"/>
</dbReference>
<dbReference type="EMBL" id="CM023482">
    <property type="protein sequence ID" value="KAH6937555.1"/>
    <property type="molecule type" value="Genomic_DNA"/>
</dbReference>
<name>A0ACB7SS94_HYAAI</name>
<sequence length="80" mass="8559">MTSGRRRSGAARRQEPQPGRAAAVPAYCEAKQQRRPPLVVVVPRSGCHGSFLSGTSSVCEALRGRGSSSRRRTGIVSLDH</sequence>
<evidence type="ECO:0000313" key="2">
    <source>
        <dbReference type="Proteomes" id="UP000821845"/>
    </source>
</evidence>